<keyword evidence="2" id="KW-0560">Oxidoreductase</keyword>
<dbReference type="SUPFAM" id="SSF51735">
    <property type="entry name" value="NAD(P)-binding Rossmann-fold domains"/>
    <property type="match status" value="1"/>
</dbReference>
<dbReference type="PANTHER" id="PTHR24320:SF152">
    <property type="entry name" value="SHORT-CHAIN DEHYDROGENASE_REDUCTASE FAMILY PROTEIN"/>
    <property type="match status" value="1"/>
</dbReference>
<evidence type="ECO:0000313" key="3">
    <source>
        <dbReference type="EMBL" id="KAK3207327.1"/>
    </source>
</evidence>
<proteinExistence type="inferred from homology"/>
<name>A0AAN6LWE0_9PLEO</name>
<comment type="caution">
    <text evidence="3">The sequence shown here is derived from an EMBL/GenBank/DDBJ whole genome shotgun (WGS) entry which is preliminary data.</text>
</comment>
<evidence type="ECO:0000313" key="4">
    <source>
        <dbReference type="Proteomes" id="UP001280581"/>
    </source>
</evidence>
<dbReference type="EMBL" id="WVTA01000009">
    <property type="protein sequence ID" value="KAK3207327.1"/>
    <property type="molecule type" value="Genomic_DNA"/>
</dbReference>
<dbReference type="Gene3D" id="3.40.50.720">
    <property type="entry name" value="NAD(P)-binding Rossmann-like Domain"/>
    <property type="match status" value="1"/>
</dbReference>
<evidence type="ECO:0000256" key="2">
    <source>
        <dbReference type="ARBA" id="ARBA00023002"/>
    </source>
</evidence>
<dbReference type="PANTHER" id="PTHR24320">
    <property type="entry name" value="RETINOL DEHYDROGENASE"/>
    <property type="match status" value="1"/>
</dbReference>
<accession>A0AAN6LWE0</accession>
<protein>
    <submittedName>
        <fullName evidence="3">Uncharacterized protein</fullName>
    </submittedName>
</protein>
<reference evidence="3 4" key="1">
    <citation type="submission" date="2021-02" db="EMBL/GenBank/DDBJ databases">
        <title>Genome assembly of Pseudopithomyces chartarum.</title>
        <authorList>
            <person name="Jauregui R."/>
            <person name="Singh J."/>
            <person name="Voisey C."/>
        </authorList>
    </citation>
    <scope>NUCLEOTIDE SEQUENCE [LARGE SCALE GENOMIC DNA]</scope>
    <source>
        <strain evidence="3 4">AGR01</strain>
    </source>
</reference>
<keyword evidence="4" id="KW-1185">Reference proteome</keyword>
<gene>
    <name evidence="3" type="ORF">GRF29_103g662916</name>
</gene>
<dbReference type="AlphaFoldDB" id="A0AAN6LWE0"/>
<dbReference type="Pfam" id="PF00106">
    <property type="entry name" value="adh_short"/>
    <property type="match status" value="1"/>
</dbReference>
<organism evidence="3 4">
    <name type="scientific">Pseudopithomyces chartarum</name>
    <dbReference type="NCBI Taxonomy" id="1892770"/>
    <lineage>
        <taxon>Eukaryota</taxon>
        <taxon>Fungi</taxon>
        <taxon>Dikarya</taxon>
        <taxon>Ascomycota</taxon>
        <taxon>Pezizomycotina</taxon>
        <taxon>Dothideomycetes</taxon>
        <taxon>Pleosporomycetidae</taxon>
        <taxon>Pleosporales</taxon>
        <taxon>Massarineae</taxon>
        <taxon>Didymosphaeriaceae</taxon>
        <taxon>Pseudopithomyces</taxon>
    </lineage>
</organism>
<dbReference type="InterPro" id="IPR002347">
    <property type="entry name" value="SDR_fam"/>
</dbReference>
<dbReference type="Proteomes" id="UP001280581">
    <property type="component" value="Unassembled WGS sequence"/>
</dbReference>
<dbReference type="GO" id="GO:0016491">
    <property type="term" value="F:oxidoreductase activity"/>
    <property type="evidence" value="ECO:0007669"/>
    <property type="project" value="UniProtKB-KW"/>
</dbReference>
<dbReference type="InterPro" id="IPR036291">
    <property type="entry name" value="NAD(P)-bd_dom_sf"/>
</dbReference>
<sequence length="320" mass="35617">MEYKRSVIITGGTINMGYHAALTIARQCPDYLVVLSSRTDPKHAAAAINKSLNQNNTVFIPLDLSKPNSVRTYAKEWKSRGHPKIQSLLLNAALQFPGALEVTDEGVEKTFAITHVGHALLFHLLYPNLAPKARVIITSSGVHDPALKTGMPKPIYTSAEALAYPPAEIANGDGRRHYVNAKLANVLWTYALQKRLDEQGHDTVVNAMDPGLMPGSGLAREYSPVLRWLWNNLFPKILPVLRLAFGTDNVHTPTQSGIALARLAIGDDVANVRGQYFEGMKEIKSSVESYQVEKQDNLWEWTVNYVASDQEELIQFRRFK</sequence>
<evidence type="ECO:0000256" key="1">
    <source>
        <dbReference type="ARBA" id="ARBA00006484"/>
    </source>
</evidence>
<comment type="similarity">
    <text evidence="1">Belongs to the short-chain dehydrogenases/reductases (SDR) family.</text>
</comment>